<dbReference type="Proteomes" id="UP000054018">
    <property type="component" value="Unassembled WGS sequence"/>
</dbReference>
<reference evidence="2" key="2">
    <citation type="submission" date="2015-01" db="EMBL/GenBank/DDBJ databases">
        <title>Evolutionary Origins and Diversification of the Mycorrhizal Mutualists.</title>
        <authorList>
            <consortium name="DOE Joint Genome Institute"/>
            <consortium name="Mycorrhizal Genomics Consortium"/>
            <person name="Kohler A."/>
            <person name="Kuo A."/>
            <person name="Nagy L.G."/>
            <person name="Floudas D."/>
            <person name="Copeland A."/>
            <person name="Barry K.W."/>
            <person name="Cichocki N."/>
            <person name="Veneault-Fourrey C."/>
            <person name="LaButti K."/>
            <person name="Lindquist E.A."/>
            <person name="Lipzen A."/>
            <person name="Lundell T."/>
            <person name="Morin E."/>
            <person name="Murat C."/>
            <person name="Riley R."/>
            <person name="Ohm R."/>
            <person name="Sun H."/>
            <person name="Tunlid A."/>
            <person name="Henrissat B."/>
            <person name="Grigoriev I.V."/>
            <person name="Hibbett D.S."/>
            <person name="Martin F."/>
        </authorList>
    </citation>
    <scope>NUCLEOTIDE SEQUENCE [LARGE SCALE GENOMIC DNA]</scope>
    <source>
        <strain evidence="2">441</strain>
    </source>
</reference>
<proteinExistence type="predicted"/>
<sequence length="55" mass="6344">MAFKKKYMRGAIVTHVKWAWLSMYVRAHSPEMMKMKMVLSSCPLERPELSPSVSG</sequence>
<keyword evidence="2" id="KW-1185">Reference proteome</keyword>
<organism evidence="1 2">
    <name type="scientific">Pisolithus microcarpus 441</name>
    <dbReference type="NCBI Taxonomy" id="765257"/>
    <lineage>
        <taxon>Eukaryota</taxon>
        <taxon>Fungi</taxon>
        <taxon>Dikarya</taxon>
        <taxon>Basidiomycota</taxon>
        <taxon>Agaricomycotina</taxon>
        <taxon>Agaricomycetes</taxon>
        <taxon>Agaricomycetidae</taxon>
        <taxon>Boletales</taxon>
        <taxon>Sclerodermatineae</taxon>
        <taxon>Pisolithaceae</taxon>
        <taxon>Pisolithus</taxon>
    </lineage>
</organism>
<reference evidence="1 2" key="1">
    <citation type="submission" date="2014-04" db="EMBL/GenBank/DDBJ databases">
        <authorList>
            <consortium name="DOE Joint Genome Institute"/>
            <person name="Kuo A."/>
            <person name="Kohler A."/>
            <person name="Costa M.D."/>
            <person name="Nagy L.G."/>
            <person name="Floudas D."/>
            <person name="Copeland A."/>
            <person name="Barry K.W."/>
            <person name="Cichocki N."/>
            <person name="Veneault-Fourrey C."/>
            <person name="LaButti K."/>
            <person name="Lindquist E.A."/>
            <person name="Lipzen A."/>
            <person name="Lundell T."/>
            <person name="Morin E."/>
            <person name="Murat C."/>
            <person name="Sun H."/>
            <person name="Tunlid A."/>
            <person name="Henrissat B."/>
            <person name="Grigoriev I.V."/>
            <person name="Hibbett D.S."/>
            <person name="Martin F."/>
            <person name="Nordberg H.P."/>
            <person name="Cantor M.N."/>
            <person name="Hua S.X."/>
        </authorList>
    </citation>
    <scope>NUCLEOTIDE SEQUENCE [LARGE SCALE GENOMIC DNA]</scope>
    <source>
        <strain evidence="1 2">441</strain>
    </source>
</reference>
<dbReference type="HOGENOM" id="CLU_3033268_0_0_1"/>
<evidence type="ECO:0000313" key="1">
    <source>
        <dbReference type="EMBL" id="KIK16279.1"/>
    </source>
</evidence>
<dbReference type="AlphaFoldDB" id="A0A0C9YR07"/>
<dbReference type="EMBL" id="KN833862">
    <property type="protein sequence ID" value="KIK16279.1"/>
    <property type="molecule type" value="Genomic_DNA"/>
</dbReference>
<gene>
    <name evidence="1" type="ORF">PISMIDRAFT_686441</name>
</gene>
<accession>A0A0C9YR07</accession>
<name>A0A0C9YR07_9AGAM</name>
<protein>
    <submittedName>
        <fullName evidence="1">Uncharacterized protein</fullName>
    </submittedName>
</protein>
<evidence type="ECO:0000313" key="2">
    <source>
        <dbReference type="Proteomes" id="UP000054018"/>
    </source>
</evidence>